<dbReference type="InterPro" id="IPR050471">
    <property type="entry name" value="AB_hydrolase"/>
</dbReference>
<dbReference type="Gene3D" id="3.40.50.1820">
    <property type="entry name" value="alpha/beta hydrolase"/>
    <property type="match status" value="1"/>
</dbReference>
<evidence type="ECO:0000259" key="1">
    <source>
        <dbReference type="Pfam" id="PF12146"/>
    </source>
</evidence>
<evidence type="ECO:0000313" key="2">
    <source>
        <dbReference type="EMBL" id="TRW47341.1"/>
    </source>
</evidence>
<dbReference type="EMBL" id="VJXR01000003">
    <property type="protein sequence ID" value="TRW47341.1"/>
    <property type="molecule type" value="Genomic_DNA"/>
</dbReference>
<dbReference type="AlphaFoldDB" id="A0A552WWZ2"/>
<keyword evidence="2" id="KW-0378">Hydrolase</keyword>
<evidence type="ECO:0000313" key="3">
    <source>
        <dbReference type="Proteomes" id="UP000318693"/>
    </source>
</evidence>
<dbReference type="PRINTS" id="PR00111">
    <property type="entry name" value="ABHYDROLASE"/>
</dbReference>
<dbReference type="PANTHER" id="PTHR43433">
    <property type="entry name" value="HYDROLASE, ALPHA/BETA FOLD FAMILY PROTEIN"/>
    <property type="match status" value="1"/>
</dbReference>
<keyword evidence="3" id="KW-1185">Reference proteome</keyword>
<dbReference type="Pfam" id="PF12146">
    <property type="entry name" value="Hydrolase_4"/>
    <property type="match status" value="1"/>
</dbReference>
<dbReference type="InterPro" id="IPR022742">
    <property type="entry name" value="Hydrolase_4"/>
</dbReference>
<reference evidence="2 3" key="1">
    <citation type="submission" date="2019-07" db="EMBL/GenBank/DDBJ databases">
        <title>Georgenia wutianyii sp. nov. and Georgenia *** sp. nov. isolated from plateau pika (Ochotona curzoniae) in the Qinghai-Tibet plateau of China.</title>
        <authorList>
            <person name="Tian Z."/>
        </authorList>
    </citation>
    <scope>NUCLEOTIDE SEQUENCE [LARGE SCALE GENOMIC DNA]</scope>
    <source>
        <strain evidence="2 3">Z446</strain>
    </source>
</reference>
<dbReference type="InterPro" id="IPR000073">
    <property type="entry name" value="AB_hydrolase_1"/>
</dbReference>
<dbReference type="Proteomes" id="UP000318693">
    <property type="component" value="Unassembled WGS sequence"/>
</dbReference>
<proteinExistence type="predicted"/>
<sequence length="271" mass="28942">MRTVVDVDVEEGTLRGGLPYLRLGRGPVLVDLPGIESRHANPTGQARALQVRQLAPLAEHFEVWAVRRPPGVPAGVTMADIAAVHAEALTERFGEPVRVLGTSTGASIALQLAADHPATVRRLVLLAGACRLSEAGRAAQRRLASATVRGEHRRAWAATAPVLTPNRAGAAAMAAMMWLTGPAMAPDDPTDMLRVIEAEDAFDVTDRLHLVQAPTLVIGGARDGYYGAELFRRTAAGIPGARLVLHPRRGHMGVAASRRALQIADRFLRQE</sequence>
<gene>
    <name evidence="2" type="ORF">FJ693_01960</name>
</gene>
<name>A0A552WWZ2_9MICO</name>
<comment type="caution">
    <text evidence="2">The sequence shown here is derived from an EMBL/GenBank/DDBJ whole genome shotgun (WGS) entry which is preliminary data.</text>
</comment>
<dbReference type="GO" id="GO:0016787">
    <property type="term" value="F:hydrolase activity"/>
    <property type="evidence" value="ECO:0007669"/>
    <property type="project" value="UniProtKB-KW"/>
</dbReference>
<dbReference type="SUPFAM" id="SSF53474">
    <property type="entry name" value="alpha/beta-Hydrolases"/>
    <property type="match status" value="1"/>
</dbReference>
<dbReference type="PANTHER" id="PTHR43433:SF8">
    <property type="entry name" value="BIFUNCTIONAL LIPASE_ADENYLATE CYCLASE LIPJ"/>
    <property type="match status" value="1"/>
</dbReference>
<protein>
    <submittedName>
        <fullName evidence="2">Alpha/beta hydrolase</fullName>
    </submittedName>
</protein>
<dbReference type="InterPro" id="IPR029058">
    <property type="entry name" value="AB_hydrolase_fold"/>
</dbReference>
<organism evidence="2 3">
    <name type="scientific">Georgenia yuyongxinii</name>
    <dbReference type="NCBI Taxonomy" id="2589797"/>
    <lineage>
        <taxon>Bacteria</taxon>
        <taxon>Bacillati</taxon>
        <taxon>Actinomycetota</taxon>
        <taxon>Actinomycetes</taxon>
        <taxon>Micrococcales</taxon>
        <taxon>Bogoriellaceae</taxon>
        <taxon>Georgenia</taxon>
    </lineage>
</organism>
<feature type="domain" description="Serine aminopeptidase S33" evidence="1">
    <location>
        <begin position="78"/>
        <end position="228"/>
    </location>
</feature>
<accession>A0A552WWZ2</accession>